<keyword evidence="5 7" id="KW-0472">Membrane</keyword>
<evidence type="ECO:0000256" key="3">
    <source>
        <dbReference type="ARBA" id="ARBA00022737"/>
    </source>
</evidence>
<keyword evidence="3" id="KW-0677">Repeat</keyword>
<keyword evidence="2 7" id="KW-0812">Transmembrane</keyword>
<feature type="region of interest" description="Disordered" evidence="6">
    <location>
        <begin position="1174"/>
        <end position="1226"/>
    </location>
</feature>
<dbReference type="InterPro" id="IPR024862">
    <property type="entry name" value="TRPV"/>
</dbReference>
<dbReference type="Pfam" id="PF00520">
    <property type="entry name" value="Ion_trans"/>
    <property type="match status" value="1"/>
</dbReference>
<feature type="transmembrane region" description="Helical" evidence="7">
    <location>
        <begin position="987"/>
        <end position="1014"/>
    </location>
</feature>
<feature type="compositionally biased region" description="Acidic residues" evidence="6">
    <location>
        <begin position="1176"/>
        <end position="1199"/>
    </location>
</feature>
<feature type="domain" description="Ion transport" evidence="8">
    <location>
        <begin position="857"/>
        <end position="1118"/>
    </location>
</feature>
<dbReference type="GO" id="GO:0098703">
    <property type="term" value="P:calcium ion import across plasma membrane"/>
    <property type="evidence" value="ECO:0007669"/>
    <property type="project" value="TreeGrafter"/>
</dbReference>
<sequence>MSKEYHSSSHKENGKDSSGKSITNPTEKESLDFSSFLAISPDGEKIVTFSPETHEFKLYNIDVGDKSPSESISAPNSKVNNEHLCWSIAISNCVDDDKNERFVALSCFDTRVLKSDNKSTNQNGRKDIELGNKYFSKTWVISTKNVNIIYTSSIGGVIRFLDSDDSSLKNKTVIIIVHASGIYKETMNNNIKQRFFSQSSNIKKFELPKQLSTRLSNDDLQNSLEILHKSIIKNHFMVHSFENRKQVIEMYSLITGDLEMLFKRHESSVAPDIIRGSPISAISQNEKILAFCRGTTSITLYFMENGLEIVTKQLEGQRGSYKIVAINFIDDDSKLLIVLEEKDQGSKHHQIFIIWDLFTTFKNSIRQIVYSETLKIDINYGLINSSGKTFAVKDNGDIFSVLDLKNVASIRNPTTPSEKKMTKIDITKDHEIYNIDGERCDTPKLDENYFRVSVYLDYAKRTQLIISQNIIQVWKYRRDRRDRVLEYIWARNKVIDILELIIGEREFVLKVEITSIECSATQKSAMIHWPNNTNVLKEACRALYILREKKKNVKGHEDVNKIKYLIECTQALVRKYVTKYGIFRLTSIRYSIMKYLIKGYQESLIKHILNKKINRKNSNIYIPRLYKWKDDTEISTSDLQHAILCIHKRGSTAVLKYLIDYYADNAKEYNNHGWMCTVSKEIPSLYDENLGELVYHLFKKPGIIEAYTPPLHIDSYDQAKGNNAAMIYSLVVKPRLELKSYNTLWLLKILFPRTETSNNNRKVFIVPFKDFTVCKNPKDHNKNYPQYFWILSTLFQKSLWRNRKAIENTKKMSPFIRVIREEKGYEIYQSPIIMAVLDFKWPAARRYYIQYIIIYISYVISFILTVGAHSSTRIDYLFKVESKTILKISLFVYFYTGWYLIATEIVQLMREGPRRYISIYNNFDLASVLLPLACNILVTLDYHENIILQNSAFNAVLATTALVTWLELLLLSRYLEVPGRFIDIIKSILITVLPFLGVMFIVVLAFGHAMFILLNFSDNFQIPTYKIKDTSNLNLYSNITIYQNVDKSSRLDNYYSHFVSSVEAVFFWTNGRWNQLDQWNSYTVDVMSILGSIILVLIFQNMLIAFMNDAFDKANKKSRIAVYRRRAKIIAEYEATKKLFSSRSGSGYIYYIPDPDLIDTWLKKDEKQISRHMGESEEFDYSYDDNSDDDNDDDNDDNYNDNQGNSSYLKEYRHEGPSSTMDSDSIEPITIEYNGTINKISFIDEEIFLASRKSNCKLSKNVSYNKSSNGDPGPTTNADDKSMQERLDRLEQNVETILKILNSLKNPKEDI</sequence>
<dbReference type="PANTHER" id="PTHR10582">
    <property type="entry name" value="TRANSIENT RECEPTOR POTENTIAL ION CHANNEL PROTEIN"/>
    <property type="match status" value="1"/>
</dbReference>
<dbReference type="PANTHER" id="PTHR10582:SF2">
    <property type="entry name" value="INACTIVE"/>
    <property type="match status" value="1"/>
</dbReference>
<evidence type="ECO:0000256" key="4">
    <source>
        <dbReference type="ARBA" id="ARBA00022989"/>
    </source>
</evidence>
<evidence type="ECO:0000259" key="8">
    <source>
        <dbReference type="Pfam" id="PF00520"/>
    </source>
</evidence>
<evidence type="ECO:0000313" key="10">
    <source>
        <dbReference type="Proteomes" id="UP000266861"/>
    </source>
</evidence>
<dbReference type="Proteomes" id="UP000266861">
    <property type="component" value="Unassembled WGS sequence"/>
</dbReference>
<dbReference type="InterPro" id="IPR005821">
    <property type="entry name" value="Ion_trans_dom"/>
</dbReference>
<accession>A0A397IPV9</accession>
<dbReference type="EMBL" id="PQFF01000158">
    <property type="protein sequence ID" value="RHZ78059.1"/>
    <property type="molecule type" value="Genomic_DNA"/>
</dbReference>
<protein>
    <recommendedName>
        <fullName evidence="8">Ion transport domain-containing protein</fullName>
    </recommendedName>
</protein>
<evidence type="ECO:0000256" key="7">
    <source>
        <dbReference type="SAM" id="Phobius"/>
    </source>
</evidence>
<proteinExistence type="predicted"/>
<gene>
    <name evidence="9" type="ORF">Glove_168g166</name>
</gene>
<feature type="transmembrane region" description="Helical" evidence="7">
    <location>
        <begin position="848"/>
        <end position="868"/>
    </location>
</feature>
<evidence type="ECO:0000256" key="2">
    <source>
        <dbReference type="ARBA" id="ARBA00022692"/>
    </source>
</evidence>
<dbReference type="GO" id="GO:0005216">
    <property type="term" value="F:monoatomic ion channel activity"/>
    <property type="evidence" value="ECO:0007669"/>
    <property type="project" value="InterPro"/>
</dbReference>
<dbReference type="GO" id="GO:0005886">
    <property type="term" value="C:plasma membrane"/>
    <property type="evidence" value="ECO:0007669"/>
    <property type="project" value="TreeGrafter"/>
</dbReference>
<dbReference type="OrthoDB" id="2433234at2759"/>
<feature type="transmembrane region" description="Helical" evidence="7">
    <location>
        <begin position="1086"/>
        <end position="1107"/>
    </location>
</feature>
<evidence type="ECO:0000313" key="9">
    <source>
        <dbReference type="EMBL" id="RHZ78059.1"/>
    </source>
</evidence>
<feature type="compositionally biased region" description="Polar residues" evidence="6">
    <location>
        <begin position="1262"/>
        <end position="1277"/>
    </location>
</feature>
<evidence type="ECO:0000256" key="1">
    <source>
        <dbReference type="ARBA" id="ARBA00004141"/>
    </source>
</evidence>
<feature type="transmembrane region" description="Helical" evidence="7">
    <location>
        <begin position="952"/>
        <end position="975"/>
    </location>
</feature>
<comment type="caution">
    <text evidence="9">The sequence shown here is derived from an EMBL/GenBank/DDBJ whole genome shotgun (WGS) entry which is preliminary data.</text>
</comment>
<feature type="transmembrane region" description="Helical" evidence="7">
    <location>
        <begin position="919"/>
        <end position="940"/>
    </location>
</feature>
<name>A0A397IPV9_9GLOM</name>
<keyword evidence="10" id="KW-1185">Reference proteome</keyword>
<comment type="subcellular location">
    <subcellularLocation>
        <location evidence="1">Membrane</location>
        <topology evidence="1">Multi-pass membrane protein</topology>
    </subcellularLocation>
</comment>
<keyword evidence="4 7" id="KW-1133">Transmembrane helix</keyword>
<reference evidence="9 10" key="1">
    <citation type="submission" date="2018-08" db="EMBL/GenBank/DDBJ databases">
        <title>Genome and evolution of the arbuscular mycorrhizal fungus Diversispora epigaea (formerly Glomus versiforme) and its bacterial endosymbionts.</title>
        <authorList>
            <person name="Sun X."/>
            <person name="Fei Z."/>
            <person name="Harrison M."/>
        </authorList>
    </citation>
    <scope>NUCLEOTIDE SEQUENCE [LARGE SCALE GENOMIC DNA]</scope>
    <source>
        <strain evidence="9 10">IT104</strain>
    </source>
</reference>
<dbReference type="SUPFAM" id="SSF50998">
    <property type="entry name" value="Quinoprotein alcohol dehydrogenase-like"/>
    <property type="match status" value="1"/>
</dbReference>
<feature type="region of interest" description="Disordered" evidence="6">
    <location>
        <begin position="1262"/>
        <end position="1282"/>
    </location>
</feature>
<organism evidence="9 10">
    <name type="scientific">Diversispora epigaea</name>
    <dbReference type="NCBI Taxonomy" id="1348612"/>
    <lineage>
        <taxon>Eukaryota</taxon>
        <taxon>Fungi</taxon>
        <taxon>Fungi incertae sedis</taxon>
        <taxon>Mucoromycota</taxon>
        <taxon>Glomeromycotina</taxon>
        <taxon>Glomeromycetes</taxon>
        <taxon>Diversisporales</taxon>
        <taxon>Diversisporaceae</taxon>
        <taxon>Diversispora</taxon>
    </lineage>
</organism>
<dbReference type="InterPro" id="IPR011047">
    <property type="entry name" value="Quinoprotein_ADH-like_sf"/>
</dbReference>
<evidence type="ECO:0000256" key="6">
    <source>
        <dbReference type="SAM" id="MobiDB-lite"/>
    </source>
</evidence>
<feature type="region of interest" description="Disordered" evidence="6">
    <location>
        <begin position="1"/>
        <end position="27"/>
    </location>
</feature>
<feature type="compositionally biased region" description="Basic and acidic residues" evidence="6">
    <location>
        <begin position="1"/>
        <end position="18"/>
    </location>
</feature>
<evidence type="ECO:0000256" key="5">
    <source>
        <dbReference type="ARBA" id="ARBA00023136"/>
    </source>
</evidence>